<keyword evidence="6" id="KW-0418">Kinase</keyword>
<keyword evidence="12" id="KW-1185">Reference proteome</keyword>
<evidence type="ECO:0000256" key="1">
    <source>
        <dbReference type="ARBA" id="ARBA00000085"/>
    </source>
</evidence>
<dbReference type="Proteomes" id="UP000033519">
    <property type="component" value="Unassembled WGS sequence"/>
</dbReference>
<keyword evidence="9" id="KW-1133">Transmembrane helix</keyword>
<evidence type="ECO:0000259" key="10">
    <source>
        <dbReference type="SMART" id="SM00911"/>
    </source>
</evidence>
<sequence>MEQADKTQAKPGRRSIVYYLVALVLISVVPSFIFAGVLIQRNQSAQEDIVETLIVATSRSIVQAMEREIAANITTLHVLAASPSLRDGDFEGFYDRTKLALDSTEAHLFVVNPDFSTFASTRVPYDTPPNQTSDVASAKKAFETNEIVVSDLVLGAVSKRWVYNILLPVDLGPYGKKLIALNQQADNFASALSSNSLPDGWNSALIDNDGRVLAASPGVANVGDQFSVFDPMAQRYAVGWQDIETTAGPALGVLQRSATTGWRLVAWAPVWTINQPLMTTMVFLIAGGFILLGLIVAAMFWVSRRIGQSVRGLARDAQRLGAGQPVAATRYPVSEIAEISEALAQASLDRQSAESDVRFLMREVAHRSKNQMTVIAAMAKQTARSADDLQGYVQAFERRILGLSRSTDLLLTHGRAGISLGDLIDSQIAAFSPDDPARVKATGPMIRLNAPAAQIMGMAVHELSTNAVKYGAFLGDTGSLAVRWKIVDDKLDLMWRETVGEKLPTSERTGFGTTVLKSMVGRSLSADVQRIYHDDGIEWRFVIPLQAIDPEDAAATPPAEEAAE</sequence>
<dbReference type="EMBL" id="LAPV01000166">
    <property type="protein sequence ID" value="KKC31525.1"/>
    <property type="molecule type" value="Genomic_DNA"/>
</dbReference>
<keyword evidence="4" id="KW-0808">Transferase</keyword>
<organism evidence="11 12">
    <name type="scientific">Devosia psychrophila</name>
    <dbReference type="NCBI Taxonomy" id="728005"/>
    <lineage>
        <taxon>Bacteria</taxon>
        <taxon>Pseudomonadati</taxon>
        <taxon>Pseudomonadota</taxon>
        <taxon>Alphaproteobacteria</taxon>
        <taxon>Hyphomicrobiales</taxon>
        <taxon>Devosiaceae</taxon>
        <taxon>Devosia</taxon>
    </lineage>
</organism>
<evidence type="ECO:0000313" key="12">
    <source>
        <dbReference type="Proteomes" id="UP000033519"/>
    </source>
</evidence>
<evidence type="ECO:0000256" key="3">
    <source>
        <dbReference type="ARBA" id="ARBA00022553"/>
    </source>
</evidence>
<comment type="caution">
    <text evidence="11">The sequence shown here is derived from an EMBL/GenBank/DDBJ whole genome shotgun (WGS) entry which is preliminary data.</text>
</comment>
<dbReference type="RefSeq" id="WP_046172570.1">
    <property type="nucleotide sequence ID" value="NZ_FOMB01000001.1"/>
</dbReference>
<feature type="transmembrane region" description="Helical" evidence="9">
    <location>
        <begin position="281"/>
        <end position="302"/>
    </location>
</feature>
<keyword evidence="9" id="KW-0472">Membrane</keyword>
<evidence type="ECO:0000256" key="7">
    <source>
        <dbReference type="ARBA" id="ARBA00022840"/>
    </source>
</evidence>
<feature type="transmembrane region" description="Helical" evidence="9">
    <location>
        <begin position="16"/>
        <end position="39"/>
    </location>
</feature>
<keyword evidence="9" id="KW-0812">Transmembrane</keyword>
<evidence type="ECO:0000256" key="4">
    <source>
        <dbReference type="ARBA" id="ARBA00022679"/>
    </source>
</evidence>
<dbReference type="SMART" id="SM00911">
    <property type="entry name" value="HWE_HK"/>
    <property type="match status" value="1"/>
</dbReference>
<evidence type="ECO:0000313" key="11">
    <source>
        <dbReference type="EMBL" id="KKC31525.1"/>
    </source>
</evidence>
<feature type="coiled-coil region" evidence="8">
    <location>
        <begin position="336"/>
        <end position="363"/>
    </location>
</feature>
<evidence type="ECO:0000256" key="5">
    <source>
        <dbReference type="ARBA" id="ARBA00022741"/>
    </source>
</evidence>
<feature type="domain" description="Signal transduction histidine kinase HWE region" evidence="10">
    <location>
        <begin position="363"/>
        <end position="445"/>
    </location>
</feature>
<reference evidence="11 12" key="1">
    <citation type="submission" date="2015-03" db="EMBL/GenBank/DDBJ databases">
        <authorList>
            <person name="Lepp D."/>
            <person name="Hassan Y.I."/>
            <person name="Li X.-Z."/>
            <person name="Zhou T."/>
        </authorList>
    </citation>
    <scope>NUCLEOTIDE SEQUENCE [LARGE SCALE GENOMIC DNA]</scope>
    <source>
        <strain evidence="11 12">Cr7-05</strain>
    </source>
</reference>
<dbReference type="EC" id="2.7.13.3" evidence="2"/>
<comment type="catalytic activity">
    <reaction evidence="1">
        <text>ATP + protein L-histidine = ADP + protein N-phospho-L-histidine.</text>
        <dbReference type="EC" id="2.7.13.3"/>
    </reaction>
</comment>
<accession>A0ABR5DU35</accession>
<keyword evidence="5" id="KW-0547">Nucleotide-binding</keyword>
<evidence type="ECO:0000256" key="6">
    <source>
        <dbReference type="ARBA" id="ARBA00022777"/>
    </source>
</evidence>
<protein>
    <recommendedName>
        <fullName evidence="2">histidine kinase</fullName>
        <ecNumber evidence="2">2.7.13.3</ecNumber>
    </recommendedName>
</protein>
<proteinExistence type="predicted"/>
<keyword evidence="3" id="KW-0597">Phosphoprotein</keyword>
<dbReference type="PANTHER" id="PTHR41523:SF7">
    <property type="entry name" value="HISTIDINE KINASE"/>
    <property type="match status" value="1"/>
</dbReference>
<evidence type="ECO:0000256" key="9">
    <source>
        <dbReference type="SAM" id="Phobius"/>
    </source>
</evidence>
<gene>
    <name evidence="11" type="ORF">WH91_19025</name>
</gene>
<keyword evidence="7" id="KW-0067">ATP-binding</keyword>
<dbReference type="Pfam" id="PF07536">
    <property type="entry name" value="HWE_HK"/>
    <property type="match status" value="1"/>
</dbReference>
<dbReference type="InterPro" id="IPR011102">
    <property type="entry name" value="Sig_transdc_His_kinase_HWE"/>
</dbReference>
<dbReference type="PANTHER" id="PTHR41523">
    <property type="entry name" value="TWO-COMPONENT SYSTEM SENSOR PROTEIN"/>
    <property type="match status" value="1"/>
</dbReference>
<evidence type="ECO:0000256" key="8">
    <source>
        <dbReference type="SAM" id="Coils"/>
    </source>
</evidence>
<evidence type="ECO:0000256" key="2">
    <source>
        <dbReference type="ARBA" id="ARBA00012438"/>
    </source>
</evidence>
<keyword evidence="8" id="KW-0175">Coiled coil</keyword>
<name>A0ABR5DU35_9HYPH</name>